<name>A0ABV1BV82_9FIRM</name>
<reference evidence="2 3" key="1">
    <citation type="submission" date="2024-03" db="EMBL/GenBank/DDBJ databases">
        <title>Human intestinal bacterial collection.</title>
        <authorList>
            <person name="Pauvert C."/>
            <person name="Hitch T.C.A."/>
            <person name="Clavel T."/>
        </authorList>
    </citation>
    <scope>NUCLEOTIDE SEQUENCE [LARGE SCALE GENOMIC DNA]</scope>
    <source>
        <strain evidence="2 3">CLA-AA-H255</strain>
    </source>
</reference>
<dbReference type="InterPro" id="IPR008681">
    <property type="entry name" value="Neg-reg_MecA"/>
</dbReference>
<accession>A0ABV1BV82</accession>
<dbReference type="Pfam" id="PF05389">
    <property type="entry name" value="MecA"/>
    <property type="match status" value="1"/>
</dbReference>
<gene>
    <name evidence="2" type="ORF">WMO14_03595</name>
</gene>
<dbReference type="PANTHER" id="PTHR39161">
    <property type="entry name" value="ADAPTER PROTEIN MECA"/>
    <property type="match status" value="1"/>
</dbReference>
<proteinExistence type="inferred from homology"/>
<sequence>MEFKKINEDKFQCLLYEEDLEYNNITLDDFFRNDTEKIHNLLEVIMDEAHKNIGVELGGGVMSLQLAPQPDHSILLTVSSGKEDFGNMLKQAGERAAKALGDRSKSESNVIKNGGEDLKAPEFAAFDKLKDIFDQMKDIPEAEKFIKEAKKAKDNKPKVSDVVTVGYGVYILDSFEDFEDMCMVCPKVWGVANGIYKKDNRYYLVLEKGRCARERYNSICNVISEYARLDSEKEQRVIWVKENCEAVIKANAISKVKKYL</sequence>
<evidence type="ECO:0000256" key="1">
    <source>
        <dbReference type="ARBA" id="ARBA00005397"/>
    </source>
</evidence>
<evidence type="ECO:0000313" key="3">
    <source>
        <dbReference type="Proteomes" id="UP001442364"/>
    </source>
</evidence>
<evidence type="ECO:0000313" key="2">
    <source>
        <dbReference type="EMBL" id="MEQ2378970.1"/>
    </source>
</evidence>
<protein>
    <submittedName>
        <fullName evidence="2">Adaptor protein MecA</fullName>
    </submittedName>
</protein>
<dbReference type="Proteomes" id="UP001442364">
    <property type="component" value="Unassembled WGS sequence"/>
</dbReference>
<dbReference type="PANTHER" id="PTHR39161:SF1">
    <property type="entry name" value="ADAPTER PROTEIN MECA 1"/>
    <property type="match status" value="1"/>
</dbReference>
<dbReference type="InterPro" id="IPR038471">
    <property type="entry name" value="MecA_C_sf"/>
</dbReference>
<dbReference type="Gene3D" id="3.30.70.1950">
    <property type="match status" value="1"/>
</dbReference>
<keyword evidence="3" id="KW-1185">Reference proteome</keyword>
<organism evidence="2 3">
    <name type="scientific">[Lactobacillus] rogosae</name>
    <dbReference type="NCBI Taxonomy" id="706562"/>
    <lineage>
        <taxon>Bacteria</taxon>
        <taxon>Bacillati</taxon>
        <taxon>Bacillota</taxon>
        <taxon>Clostridia</taxon>
        <taxon>Lachnospirales</taxon>
        <taxon>Lachnospiraceae</taxon>
        <taxon>Lachnospira</taxon>
    </lineage>
</organism>
<comment type="caution">
    <text evidence="2">The sequence shown here is derived from an EMBL/GenBank/DDBJ whole genome shotgun (WGS) entry which is preliminary data.</text>
</comment>
<dbReference type="EMBL" id="JBBMER010000002">
    <property type="protein sequence ID" value="MEQ2378970.1"/>
    <property type="molecule type" value="Genomic_DNA"/>
</dbReference>
<comment type="similarity">
    <text evidence="1">Belongs to the MecA family.</text>
</comment>
<dbReference type="RefSeq" id="WP_022502657.1">
    <property type="nucleotide sequence ID" value="NZ_DAWECI010000001.1"/>
</dbReference>